<dbReference type="Proteomes" id="UP000299102">
    <property type="component" value="Unassembled WGS sequence"/>
</dbReference>
<keyword evidence="2" id="KW-1185">Reference proteome</keyword>
<protein>
    <recommendedName>
        <fullName evidence="3">Mos1 transposase HTH domain-containing protein</fullName>
    </recommendedName>
</protein>
<sequence>MLCRSNATAVTAQVNGLPRTPGLGASGAVRGAHSQQSLARLRTAFDDEAPCKTTIYKWFAEFKRDLVNLSNEFRDGRPSTGVNNINIDAVRCIFETDRHVTHYEI</sequence>
<organism evidence="1 2">
    <name type="scientific">Eumeta variegata</name>
    <name type="common">Bagworm moth</name>
    <name type="synonym">Eumeta japonica</name>
    <dbReference type="NCBI Taxonomy" id="151549"/>
    <lineage>
        <taxon>Eukaryota</taxon>
        <taxon>Metazoa</taxon>
        <taxon>Ecdysozoa</taxon>
        <taxon>Arthropoda</taxon>
        <taxon>Hexapoda</taxon>
        <taxon>Insecta</taxon>
        <taxon>Pterygota</taxon>
        <taxon>Neoptera</taxon>
        <taxon>Endopterygota</taxon>
        <taxon>Lepidoptera</taxon>
        <taxon>Glossata</taxon>
        <taxon>Ditrysia</taxon>
        <taxon>Tineoidea</taxon>
        <taxon>Psychidae</taxon>
        <taxon>Oiketicinae</taxon>
        <taxon>Eumeta</taxon>
    </lineage>
</organism>
<dbReference type="EMBL" id="BGZK01001462">
    <property type="protein sequence ID" value="GBP80418.1"/>
    <property type="molecule type" value="Genomic_DNA"/>
</dbReference>
<gene>
    <name evidence="1" type="ORF">EVAR_59093_1</name>
</gene>
<reference evidence="1 2" key="1">
    <citation type="journal article" date="2019" name="Commun. Biol.">
        <title>The bagworm genome reveals a unique fibroin gene that provides high tensile strength.</title>
        <authorList>
            <person name="Kono N."/>
            <person name="Nakamura H."/>
            <person name="Ohtoshi R."/>
            <person name="Tomita M."/>
            <person name="Numata K."/>
            <person name="Arakawa K."/>
        </authorList>
    </citation>
    <scope>NUCLEOTIDE SEQUENCE [LARGE SCALE GENOMIC DNA]</scope>
</reference>
<evidence type="ECO:0008006" key="3">
    <source>
        <dbReference type="Google" id="ProtNLM"/>
    </source>
</evidence>
<evidence type="ECO:0000313" key="1">
    <source>
        <dbReference type="EMBL" id="GBP80418.1"/>
    </source>
</evidence>
<name>A0A4C1YWB8_EUMVA</name>
<dbReference type="AlphaFoldDB" id="A0A4C1YWB8"/>
<proteinExistence type="predicted"/>
<accession>A0A4C1YWB8</accession>
<evidence type="ECO:0000313" key="2">
    <source>
        <dbReference type="Proteomes" id="UP000299102"/>
    </source>
</evidence>
<dbReference type="OrthoDB" id="10017160at2759"/>
<comment type="caution">
    <text evidence="1">The sequence shown here is derived from an EMBL/GenBank/DDBJ whole genome shotgun (WGS) entry which is preliminary data.</text>
</comment>